<dbReference type="AlphaFoldDB" id="A0A2M9Y4U2"/>
<dbReference type="RefSeq" id="WP_100789755.1">
    <property type="nucleotide sequence ID" value="NZ_NPDQ01000002.1"/>
</dbReference>
<reference evidence="1" key="1">
    <citation type="journal article" date="2019" name="PLoS Negl. Trop. Dis.">
        <title>Revisiting the worldwide diversity of Leptospira species in the environment.</title>
        <authorList>
            <person name="Vincent A.T."/>
            <person name="Schiettekatte O."/>
            <person name="Bourhy P."/>
            <person name="Veyrier F.J."/>
            <person name="Picardeau M."/>
        </authorList>
    </citation>
    <scope>NUCLEOTIDE SEQUENCE [LARGE SCALE GENOMIC DNA]</scope>
    <source>
        <strain evidence="1">201800277</strain>
    </source>
</reference>
<dbReference type="OrthoDB" id="338818at2"/>
<protein>
    <submittedName>
        <fullName evidence="1">Uncharacterized protein</fullName>
    </submittedName>
</protein>
<name>A0A2M9Y4U2_9LEPT</name>
<evidence type="ECO:0000313" key="1">
    <source>
        <dbReference type="EMBL" id="TGK96577.1"/>
    </source>
</evidence>
<comment type="caution">
    <text evidence="1">The sequence shown here is derived from an EMBL/GenBank/DDBJ whole genome shotgun (WGS) entry which is preliminary data.</text>
</comment>
<organism evidence="1 2">
    <name type="scientific">Leptospira brenneri</name>
    <dbReference type="NCBI Taxonomy" id="2023182"/>
    <lineage>
        <taxon>Bacteria</taxon>
        <taxon>Pseudomonadati</taxon>
        <taxon>Spirochaetota</taxon>
        <taxon>Spirochaetia</taxon>
        <taxon>Leptospirales</taxon>
        <taxon>Leptospiraceae</taxon>
        <taxon>Leptospira</taxon>
    </lineage>
</organism>
<dbReference type="Proteomes" id="UP000297891">
    <property type="component" value="Unassembled WGS sequence"/>
</dbReference>
<dbReference type="EMBL" id="RQFP01000001">
    <property type="protein sequence ID" value="TGK96577.1"/>
    <property type="molecule type" value="Genomic_DNA"/>
</dbReference>
<proteinExistence type="predicted"/>
<accession>A0A2M9Y4U2</accession>
<keyword evidence="2" id="KW-1185">Reference proteome</keyword>
<evidence type="ECO:0000313" key="2">
    <source>
        <dbReference type="Proteomes" id="UP000297891"/>
    </source>
</evidence>
<gene>
    <name evidence="1" type="ORF">EHQ30_08255</name>
</gene>
<sequence length="264" mass="30355">MKELSEAETKAILEKIRSEYKEHGKLNPKAFDQTGFEQRYLQVLKLRGNITKFLTEEVTFLEQLKSKFQELAAKKEAAKAQTLNRIMDESIEKLANYKKVDFHPLAKVETRYFYGAMLDFTETELPVLIYIFKGTPEYSFLQDAVLQVERIGMTRRGLPSMKMQEFIKTLLDANGNNIVIEKASQNLLKDGCIALKNITVSVQDLVSKNRINPDMIVQVNEKDYPHAHASFGGKKFGESLTRITERCKQIIQDFRMNALMNMEG</sequence>